<name>A0AA39T3C8_ACESA</name>
<gene>
    <name evidence="1" type="ORF">LWI29_016148</name>
</gene>
<reference evidence="1" key="2">
    <citation type="submission" date="2023-06" db="EMBL/GenBank/DDBJ databases">
        <authorList>
            <person name="Swenson N.G."/>
            <person name="Wegrzyn J.L."/>
            <person name="Mcevoy S.L."/>
        </authorList>
    </citation>
    <scope>NUCLEOTIDE SEQUENCE</scope>
    <source>
        <strain evidence="1">NS2018</strain>
        <tissue evidence="1">Leaf</tissue>
    </source>
</reference>
<dbReference type="Pfam" id="PF08284">
    <property type="entry name" value="RVP_2"/>
    <property type="match status" value="1"/>
</dbReference>
<dbReference type="EMBL" id="JAUESC010000003">
    <property type="protein sequence ID" value="KAK0600560.1"/>
    <property type="molecule type" value="Genomic_DNA"/>
</dbReference>
<evidence type="ECO:0000313" key="2">
    <source>
        <dbReference type="Proteomes" id="UP001168877"/>
    </source>
</evidence>
<evidence type="ECO:0008006" key="3">
    <source>
        <dbReference type="Google" id="ProtNLM"/>
    </source>
</evidence>
<proteinExistence type="predicted"/>
<organism evidence="1 2">
    <name type="scientific">Acer saccharum</name>
    <name type="common">Sugar maple</name>
    <dbReference type="NCBI Taxonomy" id="4024"/>
    <lineage>
        <taxon>Eukaryota</taxon>
        <taxon>Viridiplantae</taxon>
        <taxon>Streptophyta</taxon>
        <taxon>Embryophyta</taxon>
        <taxon>Tracheophyta</taxon>
        <taxon>Spermatophyta</taxon>
        <taxon>Magnoliopsida</taxon>
        <taxon>eudicotyledons</taxon>
        <taxon>Gunneridae</taxon>
        <taxon>Pentapetalae</taxon>
        <taxon>rosids</taxon>
        <taxon>malvids</taxon>
        <taxon>Sapindales</taxon>
        <taxon>Sapindaceae</taxon>
        <taxon>Hippocastanoideae</taxon>
        <taxon>Acereae</taxon>
        <taxon>Acer</taxon>
    </lineage>
</organism>
<accession>A0AA39T3C8</accession>
<sequence>MHDFDIIFGMDWLSTYRANVKCFEKEVVFNPPGEHEFSFVGINLCSLPRLISSLQARKYLRKGYMGYLASVEDTKKSGAELPDVLVVNEFPDVFPDDLSCIPPKREIEFTIDLIPSKVNVVADALSRKSTGSSAALIATEKQIIWDLKNFNIEVVNARSEGFLGMIVVQPTLIKRIKEEQFGDVHLRKIKEDVATGKRVGFNVSNDGVLWFEGRLCVPSNVDFKNGILSEMHKSLYSVHP</sequence>
<keyword evidence="2" id="KW-1185">Reference proteome</keyword>
<comment type="caution">
    <text evidence="1">The sequence shown here is derived from an EMBL/GenBank/DDBJ whole genome shotgun (WGS) entry which is preliminary data.</text>
</comment>
<evidence type="ECO:0000313" key="1">
    <source>
        <dbReference type="EMBL" id="KAK0600560.1"/>
    </source>
</evidence>
<dbReference type="AlphaFoldDB" id="A0AA39T3C8"/>
<dbReference type="Proteomes" id="UP001168877">
    <property type="component" value="Unassembled WGS sequence"/>
</dbReference>
<protein>
    <recommendedName>
        <fullName evidence="3">Reverse transcriptase domain-containing protein</fullName>
    </recommendedName>
</protein>
<reference evidence="1" key="1">
    <citation type="journal article" date="2022" name="Plant J.">
        <title>Strategies of tolerance reflected in two North American maple genomes.</title>
        <authorList>
            <person name="McEvoy S.L."/>
            <person name="Sezen U.U."/>
            <person name="Trouern-Trend A."/>
            <person name="McMahon S.M."/>
            <person name="Schaberg P.G."/>
            <person name="Yang J."/>
            <person name="Wegrzyn J.L."/>
            <person name="Swenson N.G."/>
        </authorList>
    </citation>
    <scope>NUCLEOTIDE SEQUENCE</scope>
    <source>
        <strain evidence="1">NS2018</strain>
    </source>
</reference>